<dbReference type="EMBL" id="CAKMRJ010000001">
    <property type="protein sequence ID" value="CAH1412690.1"/>
    <property type="molecule type" value="Genomic_DNA"/>
</dbReference>
<comment type="caution">
    <text evidence="1">The sequence shown here is derived from an EMBL/GenBank/DDBJ whole genome shotgun (WGS) entry which is preliminary data.</text>
</comment>
<keyword evidence="2" id="KW-1185">Reference proteome</keyword>
<accession>A0AAU9LE30</accession>
<gene>
    <name evidence="1" type="ORF">LVIROSA_LOCUS688</name>
</gene>
<dbReference type="AlphaFoldDB" id="A0AAU9LE30"/>
<protein>
    <submittedName>
        <fullName evidence="1">Uncharacterized protein</fullName>
    </submittedName>
</protein>
<evidence type="ECO:0000313" key="2">
    <source>
        <dbReference type="Proteomes" id="UP001157418"/>
    </source>
</evidence>
<dbReference type="Proteomes" id="UP001157418">
    <property type="component" value="Unassembled WGS sequence"/>
</dbReference>
<name>A0AAU9LE30_9ASTR</name>
<organism evidence="1 2">
    <name type="scientific">Lactuca virosa</name>
    <dbReference type="NCBI Taxonomy" id="75947"/>
    <lineage>
        <taxon>Eukaryota</taxon>
        <taxon>Viridiplantae</taxon>
        <taxon>Streptophyta</taxon>
        <taxon>Embryophyta</taxon>
        <taxon>Tracheophyta</taxon>
        <taxon>Spermatophyta</taxon>
        <taxon>Magnoliopsida</taxon>
        <taxon>eudicotyledons</taxon>
        <taxon>Gunneridae</taxon>
        <taxon>Pentapetalae</taxon>
        <taxon>asterids</taxon>
        <taxon>campanulids</taxon>
        <taxon>Asterales</taxon>
        <taxon>Asteraceae</taxon>
        <taxon>Cichorioideae</taxon>
        <taxon>Cichorieae</taxon>
        <taxon>Lactucinae</taxon>
        <taxon>Lactuca</taxon>
    </lineage>
</organism>
<sequence length="88" mass="9866">MGLKIEVVLHGPVKTHLSGGALSSPAVTTRSHSLNLQFHRSCLTGREWCKTLYAALWCLFCSWNLEALFTSTNSFHDKLSLCHLRHSL</sequence>
<reference evidence="1 2" key="1">
    <citation type="submission" date="2022-01" db="EMBL/GenBank/DDBJ databases">
        <authorList>
            <person name="Xiong W."/>
            <person name="Schranz E."/>
        </authorList>
    </citation>
    <scope>NUCLEOTIDE SEQUENCE [LARGE SCALE GENOMIC DNA]</scope>
</reference>
<evidence type="ECO:0000313" key="1">
    <source>
        <dbReference type="EMBL" id="CAH1412690.1"/>
    </source>
</evidence>
<proteinExistence type="predicted"/>